<evidence type="ECO:0000259" key="17">
    <source>
        <dbReference type="PROSITE" id="PS50112"/>
    </source>
</evidence>
<protein>
    <recommendedName>
        <fullName evidence="14">Sensor protein FixL</fullName>
        <ecNumber evidence="3">2.7.13.3</ecNumber>
    </recommendedName>
</protein>
<feature type="coiled-coil region" evidence="15">
    <location>
        <begin position="265"/>
        <end position="330"/>
    </location>
</feature>
<dbReference type="InterPro" id="IPR035965">
    <property type="entry name" value="PAS-like_dom_sf"/>
</dbReference>
<dbReference type="PROSITE" id="PS50109">
    <property type="entry name" value="HIS_KIN"/>
    <property type="match status" value="1"/>
</dbReference>
<evidence type="ECO:0000256" key="6">
    <source>
        <dbReference type="ARBA" id="ARBA00022692"/>
    </source>
</evidence>
<dbReference type="GO" id="GO:0000156">
    <property type="term" value="F:phosphorelay response regulator activity"/>
    <property type="evidence" value="ECO:0007669"/>
    <property type="project" value="TreeGrafter"/>
</dbReference>
<dbReference type="GO" id="GO:0000155">
    <property type="term" value="F:phosphorelay sensor kinase activity"/>
    <property type="evidence" value="ECO:0007669"/>
    <property type="project" value="InterPro"/>
</dbReference>
<dbReference type="CDD" id="cd00075">
    <property type="entry name" value="HATPase"/>
    <property type="match status" value="1"/>
</dbReference>
<dbReference type="FunFam" id="3.30.565.10:FF:000006">
    <property type="entry name" value="Sensor histidine kinase WalK"/>
    <property type="match status" value="1"/>
</dbReference>
<feature type="domain" description="Histidine kinase" evidence="16">
    <location>
        <begin position="334"/>
        <end position="550"/>
    </location>
</feature>
<keyword evidence="15" id="KW-0175">Coiled coil</keyword>
<keyword evidence="4" id="KW-0597">Phosphoprotein</keyword>
<proteinExistence type="predicted"/>
<dbReference type="SUPFAM" id="SSF47384">
    <property type="entry name" value="Homodimeric domain of signal transducing histidine kinase"/>
    <property type="match status" value="1"/>
</dbReference>
<dbReference type="InterPro" id="IPR003594">
    <property type="entry name" value="HATPase_dom"/>
</dbReference>
<dbReference type="PANTHER" id="PTHR42878:SF7">
    <property type="entry name" value="SENSOR HISTIDINE KINASE GLRK"/>
    <property type="match status" value="1"/>
</dbReference>
<keyword evidence="5" id="KW-0808">Transferase</keyword>
<dbReference type="InterPro" id="IPR004358">
    <property type="entry name" value="Sig_transdc_His_kin-like_C"/>
</dbReference>
<evidence type="ECO:0000256" key="11">
    <source>
        <dbReference type="ARBA" id="ARBA00023012"/>
    </source>
</evidence>
<dbReference type="InterPro" id="IPR036890">
    <property type="entry name" value="HATPase_C_sf"/>
</dbReference>
<dbReference type="CDD" id="cd00130">
    <property type="entry name" value="PAS"/>
    <property type="match status" value="2"/>
</dbReference>
<dbReference type="NCBIfam" id="TIGR00229">
    <property type="entry name" value="sensory_box"/>
    <property type="match status" value="2"/>
</dbReference>
<dbReference type="PANTHER" id="PTHR42878">
    <property type="entry name" value="TWO-COMPONENT HISTIDINE KINASE"/>
    <property type="match status" value="1"/>
</dbReference>
<dbReference type="PRINTS" id="PR00344">
    <property type="entry name" value="BCTRLSENSOR"/>
</dbReference>
<comment type="function">
    <text evidence="13">Putative oxygen sensor; modulates the activity of FixJ, a transcriptional activator of nitrogen fixation fixK gene. FixL probably acts as a kinase that phosphorylates FixJ.</text>
</comment>
<comment type="caution">
    <text evidence="19">The sequence shown here is derived from an EMBL/GenBank/DDBJ whole genome shotgun (WGS) entry which is preliminary data.</text>
</comment>
<dbReference type="GO" id="GO:0006355">
    <property type="term" value="P:regulation of DNA-templated transcription"/>
    <property type="evidence" value="ECO:0007669"/>
    <property type="project" value="InterPro"/>
</dbReference>
<keyword evidence="8" id="KW-0418">Kinase</keyword>
<dbReference type="GO" id="GO:0030295">
    <property type="term" value="F:protein kinase activator activity"/>
    <property type="evidence" value="ECO:0007669"/>
    <property type="project" value="TreeGrafter"/>
</dbReference>
<evidence type="ECO:0000259" key="18">
    <source>
        <dbReference type="PROSITE" id="PS50113"/>
    </source>
</evidence>
<evidence type="ECO:0000259" key="16">
    <source>
        <dbReference type="PROSITE" id="PS50109"/>
    </source>
</evidence>
<dbReference type="SUPFAM" id="SSF55874">
    <property type="entry name" value="ATPase domain of HSP90 chaperone/DNA topoisomerase II/histidine kinase"/>
    <property type="match status" value="1"/>
</dbReference>
<evidence type="ECO:0000256" key="9">
    <source>
        <dbReference type="ARBA" id="ARBA00022840"/>
    </source>
</evidence>
<keyword evidence="20" id="KW-1185">Reference proteome</keyword>
<feature type="domain" description="PAS" evidence="17">
    <location>
        <begin position="9"/>
        <end position="79"/>
    </location>
</feature>
<dbReference type="OrthoDB" id="9808408at2"/>
<dbReference type="InterPro" id="IPR013767">
    <property type="entry name" value="PAS_fold"/>
</dbReference>
<keyword evidence="9" id="KW-0067">ATP-binding</keyword>
<dbReference type="SMART" id="SM00388">
    <property type="entry name" value="HisKA"/>
    <property type="match status" value="1"/>
</dbReference>
<evidence type="ECO:0000256" key="13">
    <source>
        <dbReference type="ARBA" id="ARBA00059827"/>
    </source>
</evidence>
<dbReference type="RefSeq" id="WP_147168106.1">
    <property type="nucleotide sequence ID" value="NZ_VOOR01000028.1"/>
</dbReference>
<accession>A0A5C6RJY2</accession>
<dbReference type="InterPro" id="IPR013656">
    <property type="entry name" value="PAS_4"/>
</dbReference>
<dbReference type="InterPro" id="IPR050351">
    <property type="entry name" value="BphY/WalK/GraS-like"/>
</dbReference>
<dbReference type="Gene3D" id="3.30.450.20">
    <property type="entry name" value="PAS domain"/>
    <property type="match status" value="2"/>
</dbReference>
<evidence type="ECO:0000256" key="2">
    <source>
        <dbReference type="ARBA" id="ARBA00004141"/>
    </source>
</evidence>
<dbReference type="InterPro" id="IPR003661">
    <property type="entry name" value="HisK_dim/P_dom"/>
</dbReference>
<dbReference type="EC" id="2.7.13.3" evidence="3"/>
<dbReference type="GO" id="GO:0005524">
    <property type="term" value="F:ATP binding"/>
    <property type="evidence" value="ECO:0007669"/>
    <property type="project" value="UniProtKB-KW"/>
</dbReference>
<evidence type="ECO:0000313" key="20">
    <source>
        <dbReference type="Proteomes" id="UP000321580"/>
    </source>
</evidence>
<evidence type="ECO:0000313" key="19">
    <source>
        <dbReference type="EMBL" id="TXB62537.1"/>
    </source>
</evidence>
<dbReference type="SUPFAM" id="SSF55785">
    <property type="entry name" value="PYP-like sensor domain (PAS domain)"/>
    <property type="match status" value="2"/>
</dbReference>
<keyword evidence="7" id="KW-0547">Nucleotide-binding</keyword>
<evidence type="ECO:0000256" key="1">
    <source>
        <dbReference type="ARBA" id="ARBA00000085"/>
    </source>
</evidence>
<evidence type="ECO:0000256" key="15">
    <source>
        <dbReference type="SAM" id="Coils"/>
    </source>
</evidence>
<evidence type="ECO:0000256" key="14">
    <source>
        <dbReference type="ARBA" id="ARBA00070616"/>
    </source>
</evidence>
<organism evidence="19 20">
    <name type="scientific">Phaeodactylibacter luteus</name>
    <dbReference type="NCBI Taxonomy" id="1564516"/>
    <lineage>
        <taxon>Bacteria</taxon>
        <taxon>Pseudomonadati</taxon>
        <taxon>Bacteroidota</taxon>
        <taxon>Saprospiria</taxon>
        <taxon>Saprospirales</taxon>
        <taxon>Haliscomenobacteraceae</taxon>
        <taxon>Phaeodactylibacter</taxon>
    </lineage>
</organism>
<evidence type="ECO:0000256" key="4">
    <source>
        <dbReference type="ARBA" id="ARBA00022553"/>
    </source>
</evidence>
<evidence type="ECO:0000256" key="8">
    <source>
        <dbReference type="ARBA" id="ARBA00022777"/>
    </source>
</evidence>
<name>A0A5C6RJY2_9BACT</name>
<feature type="domain" description="PAC" evidence="18">
    <location>
        <begin position="211"/>
        <end position="263"/>
    </location>
</feature>
<dbReference type="Pfam" id="PF08448">
    <property type="entry name" value="PAS_4"/>
    <property type="match status" value="1"/>
</dbReference>
<dbReference type="FunFam" id="3.30.450.20:FF:000060">
    <property type="entry name" value="Sensor protein FixL"/>
    <property type="match status" value="1"/>
</dbReference>
<dbReference type="SMART" id="SM00387">
    <property type="entry name" value="HATPase_c"/>
    <property type="match status" value="1"/>
</dbReference>
<dbReference type="GO" id="GO:0007234">
    <property type="term" value="P:osmosensory signaling via phosphorelay pathway"/>
    <property type="evidence" value="ECO:0007669"/>
    <property type="project" value="TreeGrafter"/>
</dbReference>
<dbReference type="Gene3D" id="3.30.565.10">
    <property type="entry name" value="Histidine kinase-like ATPase, C-terminal domain"/>
    <property type="match status" value="1"/>
</dbReference>
<dbReference type="InterPro" id="IPR036097">
    <property type="entry name" value="HisK_dim/P_sf"/>
</dbReference>
<keyword evidence="10" id="KW-1133">Transmembrane helix</keyword>
<evidence type="ECO:0000256" key="10">
    <source>
        <dbReference type="ARBA" id="ARBA00022989"/>
    </source>
</evidence>
<dbReference type="PROSITE" id="PS50113">
    <property type="entry name" value="PAC"/>
    <property type="match status" value="2"/>
</dbReference>
<evidence type="ECO:0000256" key="12">
    <source>
        <dbReference type="ARBA" id="ARBA00023136"/>
    </source>
</evidence>
<evidence type="ECO:0000256" key="5">
    <source>
        <dbReference type="ARBA" id="ARBA00022679"/>
    </source>
</evidence>
<dbReference type="PROSITE" id="PS50112">
    <property type="entry name" value="PAS"/>
    <property type="match status" value="1"/>
</dbReference>
<keyword evidence="11" id="KW-0902">Two-component regulatory system</keyword>
<feature type="domain" description="PAC" evidence="18">
    <location>
        <begin position="86"/>
        <end position="136"/>
    </location>
</feature>
<comment type="subcellular location">
    <subcellularLocation>
        <location evidence="2">Membrane</location>
        <topology evidence="2">Multi-pass membrane protein</topology>
    </subcellularLocation>
</comment>
<dbReference type="Pfam" id="PF00989">
    <property type="entry name" value="PAS"/>
    <property type="match status" value="1"/>
</dbReference>
<dbReference type="AlphaFoldDB" id="A0A5C6RJY2"/>
<dbReference type="Pfam" id="PF02518">
    <property type="entry name" value="HATPase_c"/>
    <property type="match status" value="1"/>
</dbReference>
<dbReference type="SMART" id="SM00091">
    <property type="entry name" value="PAS"/>
    <property type="match status" value="2"/>
</dbReference>
<dbReference type="InterPro" id="IPR000700">
    <property type="entry name" value="PAS-assoc_C"/>
</dbReference>
<dbReference type="GO" id="GO:0016020">
    <property type="term" value="C:membrane"/>
    <property type="evidence" value="ECO:0007669"/>
    <property type="project" value="UniProtKB-SubCell"/>
</dbReference>
<dbReference type="EMBL" id="VOOR01000028">
    <property type="protein sequence ID" value="TXB62537.1"/>
    <property type="molecule type" value="Genomic_DNA"/>
</dbReference>
<evidence type="ECO:0000256" key="3">
    <source>
        <dbReference type="ARBA" id="ARBA00012438"/>
    </source>
</evidence>
<sequence length="556" mass="61994">MNVNTAAEAALQLEAIFASATDGIITIDEQGRMEMVNPAAARLFGYKPEEMLGRSINMLMPAAHSKQHDSYIQRYMQTGQARIIGIGREVSALRKDGTAFPIRLSISEVKLPGRRLFTGIVHDLSRQKAAEEALRQQKERAQLYLDIANTVIVVLGPEGRVEMLNARGCELLEMQETEALGQEWTSVAIPAEYRAEVATVFKALMQGRNIEYYENYLQSRSGKHHLIAWHNTILYDDKGQVAGTLSSGVDISAQRAAEERITRLNGDLEKRVEARTEELAEVVNQLLSINKQLNHEISERQAAEQALRSNEQQLKIALEKEKELNELKSRFVSMASHEFRTPLSTILSSADLIEAYTQTEQQPRRAKHTARIKNAVANLTSILNDFLSLSRLEEGKLSLNPSAFQLCEVWSEVADGVQGLKKPGQEIRASGIEEAPPLLLDRRMLQNIFYNLLSNAIKYSEPGQPIDCRVKAQGQQLAITIQDYGIGIPKEEQQHLFTRFFRAHNVENIQGTGLGLNIVKGYVELMGGAISFKSELHKGATFKVVLPLSLPTSPAL</sequence>
<gene>
    <name evidence="19" type="ORF">FRY97_13650</name>
</gene>
<reference evidence="19 20" key="1">
    <citation type="submission" date="2019-08" db="EMBL/GenBank/DDBJ databases">
        <title>Genome of Phaeodactylibacter luteus.</title>
        <authorList>
            <person name="Bowman J.P."/>
        </authorList>
    </citation>
    <scope>NUCLEOTIDE SEQUENCE [LARGE SCALE GENOMIC DNA]</scope>
    <source>
        <strain evidence="19 20">KCTC 42180</strain>
    </source>
</reference>
<comment type="catalytic activity">
    <reaction evidence="1">
        <text>ATP + protein L-histidine = ADP + protein N-phospho-L-histidine.</text>
        <dbReference type="EC" id="2.7.13.3"/>
    </reaction>
</comment>
<dbReference type="Gene3D" id="1.10.287.130">
    <property type="match status" value="1"/>
</dbReference>
<dbReference type="InterPro" id="IPR005467">
    <property type="entry name" value="His_kinase_dom"/>
</dbReference>
<keyword evidence="12" id="KW-0472">Membrane</keyword>
<dbReference type="Proteomes" id="UP000321580">
    <property type="component" value="Unassembled WGS sequence"/>
</dbReference>
<keyword evidence="6" id="KW-0812">Transmembrane</keyword>
<evidence type="ECO:0000256" key="7">
    <source>
        <dbReference type="ARBA" id="ARBA00022741"/>
    </source>
</evidence>
<dbReference type="Pfam" id="PF00512">
    <property type="entry name" value="HisKA"/>
    <property type="match status" value="1"/>
</dbReference>
<dbReference type="InterPro" id="IPR000014">
    <property type="entry name" value="PAS"/>
</dbReference>
<dbReference type="CDD" id="cd00082">
    <property type="entry name" value="HisKA"/>
    <property type="match status" value="1"/>
</dbReference>